<accession>A0AA88GEP9</accession>
<feature type="disulfide bond" evidence="9">
    <location>
        <begin position="392"/>
        <end position="401"/>
    </location>
</feature>
<feature type="domain" description="EGF-like" evidence="11">
    <location>
        <begin position="323"/>
        <end position="362"/>
    </location>
</feature>
<dbReference type="RefSeq" id="XP_044545344.1">
    <property type="nucleotide sequence ID" value="XM_044698810.1"/>
</dbReference>
<evidence type="ECO:0000313" key="14">
    <source>
        <dbReference type="EMBL" id="KAG2378082.1"/>
    </source>
</evidence>
<dbReference type="Gene3D" id="1.10.167.10">
    <property type="entry name" value="Regulator of G-protein Signalling 4, domain 2"/>
    <property type="match status" value="1"/>
</dbReference>
<dbReference type="InterPro" id="IPR044926">
    <property type="entry name" value="RGS_subdomain_2"/>
</dbReference>
<evidence type="ECO:0000256" key="7">
    <source>
        <dbReference type="ARBA" id="ARBA00023136"/>
    </source>
</evidence>
<keyword evidence="7 10" id="KW-0472">Membrane</keyword>
<feature type="domain" description="GAIN-B" evidence="12">
    <location>
        <begin position="1250"/>
        <end position="1440"/>
    </location>
</feature>
<feature type="disulfide bond" evidence="9">
    <location>
        <begin position="274"/>
        <end position="283"/>
    </location>
</feature>
<dbReference type="InterPro" id="IPR036305">
    <property type="entry name" value="RGS_sf"/>
</dbReference>
<protein>
    <submittedName>
        <fullName evidence="14">Uncharacterized protein</fullName>
    </submittedName>
</protein>
<keyword evidence="5" id="KW-0677">Repeat</keyword>
<keyword evidence="15" id="KW-1185">Reference proteome</keyword>
<feature type="transmembrane region" description="Helical" evidence="10">
    <location>
        <begin position="1767"/>
        <end position="1795"/>
    </location>
</feature>
<dbReference type="InterPro" id="IPR051216">
    <property type="entry name" value="Teneurin"/>
</dbReference>
<feature type="domain" description="EGF-like" evidence="11">
    <location>
        <begin position="755"/>
        <end position="794"/>
    </location>
</feature>
<dbReference type="InterPro" id="IPR000203">
    <property type="entry name" value="GPS"/>
</dbReference>
<evidence type="ECO:0000256" key="4">
    <source>
        <dbReference type="ARBA" id="ARBA00022692"/>
    </source>
</evidence>
<dbReference type="PROSITE" id="PS01186">
    <property type="entry name" value="EGF_2"/>
    <property type="match status" value="6"/>
</dbReference>
<comment type="caution">
    <text evidence="9">Lacks conserved residue(s) required for the propagation of feature annotation.</text>
</comment>
<feature type="transmembrane region" description="Helical" evidence="10">
    <location>
        <begin position="1491"/>
        <end position="1510"/>
    </location>
</feature>
<feature type="disulfide bond" evidence="9">
    <location>
        <begin position="784"/>
        <end position="793"/>
    </location>
</feature>
<dbReference type="SMART" id="SM00108">
    <property type="entry name" value="B_lectin"/>
    <property type="match status" value="1"/>
</dbReference>
<dbReference type="Pfam" id="PF07974">
    <property type="entry name" value="EGF_2"/>
    <property type="match status" value="1"/>
</dbReference>
<comment type="subcellular location">
    <subcellularLocation>
        <location evidence="1">Cell membrane</location>
    </subcellularLocation>
</comment>
<keyword evidence="3 9" id="KW-0245">EGF-like domain</keyword>
<feature type="domain" description="Bulb-type lectin" evidence="13">
    <location>
        <begin position="116"/>
        <end position="226"/>
    </location>
</feature>
<keyword evidence="6 10" id="KW-1133">Transmembrane helix</keyword>
<evidence type="ECO:0000256" key="10">
    <source>
        <dbReference type="SAM" id="Phobius"/>
    </source>
</evidence>
<dbReference type="PROSITE" id="PS50026">
    <property type="entry name" value="EGF_3"/>
    <property type="match status" value="6"/>
</dbReference>
<dbReference type="InterPro" id="IPR057244">
    <property type="entry name" value="GAIN_B"/>
</dbReference>
<gene>
    <name evidence="14" type="ORF">C9374_008704</name>
</gene>
<dbReference type="Pfam" id="PF25024">
    <property type="entry name" value="EGF_TEN"/>
    <property type="match status" value="1"/>
</dbReference>
<evidence type="ECO:0000259" key="12">
    <source>
        <dbReference type="PROSITE" id="PS50221"/>
    </source>
</evidence>
<dbReference type="Pfam" id="PF02010">
    <property type="entry name" value="REJ"/>
    <property type="match status" value="1"/>
</dbReference>
<dbReference type="InterPro" id="IPR046338">
    <property type="entry name" value="GAIN_dom_sf"/>
</dbReference>
<evidence type="ECO:0000256" key="8">
    <source>
        <dbReference type="ARBA" id="ARBA00023157"/>
    </source>
</evidence>
<feature type="disulfide bond" evidence="9">
    <location>
        <begin position="352"/>
        <end position="361"/>
    </location>
</feature>
<proteinExistence type="predicted"/>
<dbReference type="PROSITE" id="PS50927">
    <property type="entry name" value="BULB_LECTIN"/>
    <property type="match status" value="1"/>
</dbReference>
<dbReference type="Gene3D" id="2.90.10.10">
    <property type="entry name" value="Bulb-type lectin domain"/>
    <property type="match status" value="2"/>
</dbReference>
<feature type="domain" description="EGF-like" evidence="11">
    <location>
        <begin position="370"/>
        <end position="402"/>
    </location>
</feature>
<feature type="transmembrane region" description="Helical" evidence="10">
    <location>
        <begin position="1638"/>
        <end position="1663"/>
    </location>
</feature>
<feature type="domain" description="EGF-like" evidence="11">
    <location>
        <begin position="441"/>
        <end position="480"/>
    </location>
</feature>
<evidence type="ECO:0000259" key="13">
    <source>
        <dbReference type="PROSITE" id="PS50927"/>
    </source>
</evidence>
<feature type="domain" description="EGF-like" evidence="11">
    <location>
        <begin position="251"/>
        <end position="284"/>
    </location>
</feature>
<evidence type="ECO:0000256" key="1">
    <source>
        <dbReference type="ARBA" id="ARBA00004236"/>
    </source>
</evidence>
<dbReference type="SUPFAM" id="SSF48097">
    <property type="entry name" value="Regulator of G-protein signaling, RGS"/>
    <property type="match status" value="1"/>
</dbReference>
<reference evidence="14 15" key="1">
    <citation type="journal article" date="2018" name="BMC Genomics">
        <title>The genome of Naegleria lovaniensis, the basis for a comparative approach to unravel pathogenicity factors of the human pathogenic amoeba N. fowleri.</title>
        <authorList>
            <person name="Liechti N."/>
            <person name="Schurch N."/>
            <person name="Bruggmann R."/>
            <person name="Wittwer M."/>
        </authorList>
    </citation>
    <scope>NUCLEOTIDE SEQUENCE [LARGE SCALE GENOMIC DNA]</scope>
    <source>
        <strain evidence="14 15">ATCC 30569</strain>
    </source>
</reference>
<dbReference type="Pfam" id="PF23106">
    <property type="entry name" value="EGF_Teneurin"/>
    <property type="match status" value="1"/>
</dbReference>
<dbReference type="EMBL" id="PYSW02000035">
    <property type="protein sequence ID" value="KAG2378082.1"/>
    <property type="molecule type" value="Genomic_DNA"/>
</dbReference>
<dbReference type="PROSITE" id="PS50221">
    <property type="entry name" value="GAIN_B"/>
    <property type="match status" value="1"/>
</dbReference>
<dbReference type="SMART" id="SM00181">
    <property type="entry name" value="EGF"/>
    <property type="match status" value="14"/>
</dbReference>
<dbReference type="PANTHER" id="PTHR11219">
    <property type="entry name" value="TENEURIN AND N-ACETYLGLUCOSAMINE-1-PHOSPHODIESTER ALPHA-N-ACETYLGLUCOSAMINIDASE"/>
    <property type="match status" value="1"/>
</dbReference>
<feature type="disulfide bond" evidence="9">
    <location>
        <begin position="588"/>
        <end position="597"/>
    </location>
</feature>
<feature type="transmembrane region" description="Helical" evidence="10">
    <location>
        <begin position="1590"/>
        <end position="1618"/>
    </location>
</feature>
<dbReference type="PROSITE" id="PS00022">
    <property type="entry name" value="EGF_1"/>
    <property type="match status" value="6"/>
</dbReference>
<evidence type="ECO:0000259" key="11">
    <source>
        <dbReference type="PROSITE" id="PS50026"/>
    </source>
</evidence>
<dbReference type="GeneID" id="68101158"/>
<keyword evidence="8 9" id="KW-1015">Disulfide bond</keyword>
<evidence type="ECO:0000313" key="15">
    <source>
        <dbReference type="Proteomes" id="UP000816034"/>
    </source>
</evidence>
<dbReference type="InterPro" id="IPR013111">
    <property type="entry name" value="EGF_extracell"/>
</dbReference>
<dbReference type="Gene3D" id="2.10.25.10">
    <property type="entry name" value="Laminin"/>
    <property type="match status" value="8"/>
</dbReference>
<evidence type="ECO:0000256" key="6">
    <source>
        <dbReference type="ARBA" id="ARBA00022989"/>
    </source>
</evidence>
<keyword evidence="4 10" id="KW-0812">Transmembrane</keyword>
<dbReference type="GO" id="GO:0005886">
    <property type="term" value="C:plasma membrane"/>
    <property type="evidence" value="ECO:0007669"/>
    <property type="project" value="UniProtKB-SubCell"/>
</dbReference>
<dbReference type="InterPro" id="IPR002859">
    <property type="entry name" value="PKD/REJ-like"/>
</dbReference>
<feature type="domain" description="EGF-like" evidence="11">
    <location>
        <begin position="559"/>
        <end position="598"/>
    </location>
</feature>
<comment type="caution">
    <text evidence="14">The sequence shown here is derived from an EMBL/GenBank/DDBJ whole genome shotgun (WGS) entry which is preliminary data.</text>
</comment>
<feature type="transmembrane region" description="Helical" evidence="10">
    <location>
        <begin position="1454"/>
        <end position="1479"/>
    </location>
</feature>
<feature type="transmembrane region" description="Helical" evidence="10">
    <location>
        <begin position="1726"/>
        <end position="1747"/>
    </location>
</feature>
<dbReference type="PANTHER" id="PTHR11219:SF70">
    <property type="entry name" value="EGF-LIKE DOMAIN-CONTAINING PROTEIN"/>
    <property type="match status" value="1"/>
</dbReference>
<name>A0AA88GEP9_NAELO</name>
<sequence length="2005" mass="217009">MLHNIPIITTTLTFRSVKTGGPTTHHIMMNTNHRRSSAATTTTSSKSATRLVSSLYLLLSILFLFCCCCLLDETHALLGPNPYYCNGIASTSPSVCGGKGLCVGTNTCLCKDITATNTLISPGKLLVGQSLVSSNGLYRAEMGSNGNFIVFGSSLWQSNTGGSGNYLDLSSGGDLAVKSVLGIGLSVLTLVSNLLNSLPPYRLIMQNDGKLVLYDSNGKVVWNSPTGSSSPPTAENIQYGGTSCSNPICGGLLSTALGVCSGNGTCTAPGSCLCNSGFTGQLCDTFLCNGLSALNPLACSGHGICNGPDSCTCDSGFFGPVCDLFSCAGELVNSTNVCSQHGSCIAPNLCSCLNGYSGSECNLFSCNGILSNITNLVCNNHGTCQSPDQCICENNYFGVNCDLFDCFGLLKNNSLVCSGKGLCAGPDSCLCDSGFFGPVCDLFQCFDKLHNASNVCSGHGVCVGPDQCLCFPGYIGSQCEHVACNGILSNLTGLVCGGHGTCAAPDNCICDGGFFGINCDLRQCFGLLSNNSLVCSGKGLCNGLDNCVCDSGFFGPVCDLFQCFDKLHNVSNVCSGHGVCVGPDQCLCFPGYIGSQCEHVACNGILSNLTGLVCGGHGTCAAPDNCICDNDFFGINCDLKQCFGLLSNNSLVCSGKGLCNGLDSCLCDSGFFGPVCDLFNCSGKLASALDVCSGNGLCGGPDKCICNSGFFGELCDIIECGGVLSNLSNVCNSKGNCIAPNLCSCLPNVFGENCDVFKCFGLFSNNSLVCGGNGICGDTDSCICLPGFTSSDCTIDIRPFSISLSTSQAFVLRNETSFSVSILPSISLVPGLQFGWVCDNCGENEEQVFLSGKNLQSLTINPSVLPFPGSYIFKANASVFNGLLYPSRLSNLVTFNLTLVNDIHLVCLVNCSNNIIPGNNNNTTNSGPSLIQIGLPKFIVRAKDQALTTLDINSAITGLQSTSLQCALPLVFDWTLIEQTATTSTVIASKFGQSPLSIPVLPPSNPPISSSLLSIIPTQGVALTDQFNIQFTPWQADSALLPLKYALGFVDEQLQQQIRLTEFTTSTTISTILPFLKNNATTGLFKPVVFVMDKLGTIEKVAIPQTLAQVQRFVGSTTELLQKAANSTIAAFDGSFSLLDPLEQTKFIIQAAKDIKIDVKDPLHALAKLVYLSTNQTLLTKDIVLSLTDKLIDFVNSTTTVYKSERSLFGRVSSKISETNMLTTLSIASNILSSQVASQTTIDVIEQLVSMILLGEEAVPLTTRELPTKTYASSGFNIVVSKFRFNGDTSFDGLNTFTVDGIQVLRLNISYLLSKYNAFSKDIGISFIRFTDNTALSGIYTSTQNRTMISNINDIRFYLNDAVLILQDLEQPLFLTFPTIVPINSNSSQKDFISCRYWDNQLLTWSSSGCLLLDITGSSSQCSCNHTTMFSTFLERNSSQVIFAPDYVFDTTVVLYYCQAVFGFIMLLLSSYILVWLILYRKEQPVASRLVTPYLGIIALMIESSIAYAVQRSVLLAGIYETASESRRNDFDLAANIIANVVTIVVNTLNLTAIFAYLIQVCRYQLMKYLHKFLHMIRGKEQDLEKKLKLLRFITSNGVFATSLIIFAILNLCYWSLWVALRRSFMIDAETYTYIVSVSYTFVSLSLGGLISLVALFDLILSISNQRSSSKKKNASPSASSAHIDVTSIGASDNQTKKKAESPLKRIRDWFVTLDGPLYFRIEMMIYVLSFIFLVVNQAIGLSTLSMRTNGESITRMFNPVVILDTITFVFEILYAVSYLFVFGGFSLLVAARYIHSRKKQGQKKATGANNKQDDEVNEELQLVLDHEEGKALFEKQAIKELASENFYIYYDIMENKKIVKVGNISDITLFIAHLYSKYIKSYALAEVNIPSKCKNNFIDVYKRLLVMAKGSEAASLQHIIDDCNHFGLNKTGSNHFSMDPMVENDGQQLSTLCNKVEEMLDNLRQEILTNLSDTFSRFVLTDEYKFFLRCVDLQQQMREITYFK</sequence>
<dbReference type="Gene3D" id="2.60.220.50">
    <property type="match status" value="1"/>
</dbReference>
<evidence type="ECO:0000256" key="2">
    <source>
        <dbReference type="ARBA" id="ARBA00022475"/>
    </source>
</evidence>
<dbReference type="InterPro" id="IPR000742">
    <property type="entry name" value="EGF"/>
</dbReference>
<dbReference type="InterPro" id="IPR001480">
    <property type="entry name" value="Bulb-type_lectin_dom"/>
</dbReference>
<evidence type="ECO:0000256" key="3">
    <source>
        <dbReference type="ARBA" id="ARBA00022536"/>
    </source>
</evidence>
<organism evidence="14 15">
    <name type="scientific">Naegleria lovaniensis</name>
    <name type="common">Amoeba</name>
    <dbReference type="NCBI Taxonomy" id="51637"/>
    <lineage>
        <taxon>Eukaryota</taxon>
        <taxon>Discoba</taxon>
        <taxon>Heterolobosea</taxon>
        <taxon>Tetramitia</taxon>
        <taxon>Eutetramitia</taxon>
        <taxon>Vahlkampfiidae</taxon>
        <taxon>Naegleria</taxon>
    </lineage>
</organism>
<evidence type="ECO:0000256" key="5">
    <source>
        <dbReference type="ARBA" id="ARBA00022737"/>
    </source>
</evidence>
<feature type="transmembrane region" description="Helical" evidence="10">
    <location>
        <begin position="1537"/>
        <end position="1559"/>
    </location>
</feature>
<feature type="disulfide bond" evidence="9">
    <location>
        <begin position="470"/>
        <end position="479"/>
    </location>
</feature>
<keyword evidence="2" id="KW-1003">Cell membrane</keyword>
<dbReference type="Proteomes" id="UP000816034">
    <property type="component" value="Unassembled WGS sequence"/>
</dbReference>
<dbReference type="InterPro" id="IPR036426">
    <property type="entry name" value="Bulb-type_lectin_dom_sf"/>
</dbReference>
<dbReference type="SUPFAM" id="SSF51110">
    <property type="entry name" value="alpha-D-mannose-specific plant lectins"/>
    <property type="match status" value="1"/>
</dbReference>
<dbReference type="SMART" id="SM00303">
    <property type="entry name" value="GPS"/>
    <property type="match status" value="1"/>
</dbReference>
<evidence type="ECO:0000256" key="9">
    <source>
        <dbReference type="PROSITE-ProRule" id="PRU00076"/>
    </source>
</evidence>